<evidence type="ECO:0000313" key="2">
    <source>
        <dbReference type="Proteomes" id="UP000265520"/>
    </source>
</evidence>
<reference evidence="1 2" key="1">
    <citation type="journal article" date="2018" name="Front. Plant Sci.">
        <title>Red Clover (Trifolium pratense) and Zigzag Clover (T. medium) - A Picture of Genomic Similarities and Differences.</title>
        <authorList>
            <person name="Dluhosova J."/>
            <person name="Istvanek J."/>
            <person name="Nedelnik J."/>
            <person name="Repkova J."/>
        </authorList>
    </citation>
    <scope>NUCLEOTIDE SEQUENCE [LARGE SCALE GENOMIC DNA]</scope>
    <source>
        <strain evidence="2">cv. 10/8</strain>
        <tissue evidence="1">Leaf</tissue>
    </source>
</reference>
<organism evidence="1 2">
    <name type="scientific">Trifolium medium</name>
    <dbReference type="NCBI Taxonomy" id="97028"/>
    <lineage>
        <taxon>Eukaryota</taxon>
        <taxon>Viridiplantae</taxon>
        <taxon>Streptophyta</taxon>
        <taxon>Embryophyta</taxon>
        <taxon>Tracheophyta</taxon>
        <taxon>Spermatophyta</taxon>
        <taxon>Magnoliopsida</taxon>
        <taxon>eudicotyledons</taxon>
        <taxon>Gunneridae</taxon>
        <taxon>Pentapetalae</taxon>
        <taxon>rosids</taxon>
        <taxon>fabids</taxon>
        <taxon>Fabales</taxon>
        <taxon>Fabaceae</taxon>
        <taxon>Papilionoideae</taxon>
        <taxon>50 kb inversion clade</taxon>
        <taxon>NPAAA clade</taxon>
        <taxon>Hologalegina</taxon>
        <taxon>IRL clade</taxon>
        <taxon>Trifolieae</taxon>
        <taxon>Trifolium</taxon>
    </lineage>
</organism>
<dbReference type="EMBL" id="LXQA011460820">
    <property type="protein sequence ID" value="MCI97994.1"/>
    <property type="molecule type" value="Genomic_DNA"/>
</dbReference>
<evidence type="ECO:0000313" key="1">
    <source>
        <dbReference type="EMBL" id="MCI97994.1"/>
    </source>
</evidence>
<keyword evidence="2" id="KW-1185">Reference proteome</keyword>
<comment type="caution">
    <text evidence="1">The sequence shown here is derived from an EMBL/GenBank/DDBJ whole genome shotgun (WGS) entry which is preliminary data.</text>
</comment>
<accession>A0A392WBK0</accession>
<dbReference type="AlphaFoldDB" id="A0A392WBK0"/>
<dbReference type="Proteomes" id="UP000265520">
    <property type="component" value="Unassembled WGS sequence"/>
</dbReference>
<proteinExistence type="predicted"/>
<sequence length="40" mass="4302">MFRNGSLSWSILNGDALASGRVFDDGDERLTIPAFVMGGK</sequence>
<name>A0A392WBK0_9FABA</name>
<protein>
    <submittedName>
        <fullName evidence="1">Uncharacterized protein</fullName>
    </submittedName>
</protein>
<feature type="non-terminal residue" evidence="1">
    <location>
        <position position="40"/>
    </location>
</feature>